<evidence type="ECO:0000256" key="2">
    <source>
        <dbReference type="ARBA" id="ARBA00005688"/>
    </source>
</evidence>
<feature type="transmembrane region" description="Helical" evidence="19">
    <location>
        <begin position="49"/>
        <end position="69"/>
    </location>
</feature>
<dbReference type="GO" id="GO:1902282">
    <property type="term" value="F:voltage-gated potassium channel activity involved in ventricular cardiac muscle cell action potential repolarization"/>
    <property type="evidence" value="ECO:0007669"/>
    <property type="project" value="TreeGrafter"/>
</dbReference>
<evidence type="ECO:0000256" key="14">
    <source>
        <dbReference type="ARBA" id="ARBA00037861"/>
    </source>
</evidence>
<evidence type="ECO:0000256" key="19">
    <source>
        <dbReference type="SAM" id="Phobius"/>
    </source>
</evidence>
<keyword evidence="6 19" id="KW-0812">Transmembrane</keyword>
<keyword evidence="10 19" id="KW-1133">Transmembrane helix</keyword>
<dbReference type="GO" id="GO:0044325">
    <property type="term" value="F:transmembrane transporter binding"/>
    <property type="evidence" value="ECO:0007669"/>
    <property type="project" value="TreeGrafter"/>
</dbReference>
<comment type="caution">
    <text evidence="20">The sequence shown here is derived from an EMBL/GenBank/DDBJ whole genome shotgun (WGS) entry which is preliminary data.</text>
</comment>
<keyword evidence="12 19" id="KW-0472">Membrane</keyword>
<evidence type="ECO:0000256" key="11">
    <source>
        <dbReference type="ARBA" id="ARBA00023065"/>
    </source>
</evidence>
<reference evidence="20 21" key="1">
    <citation type="submission" date="2019-01" db="EMBL/GenBank/DDBJ databases">
        <title>Draft Genome and Complete Hox-Cluster Characterization of the Sterlet Sturgeon (Acipenser ruthenus).</title>
        <authorList>
            <person name="Wei Q."/>
        </authorList>
    </citation>
    <scope>NUCLEOTIDE SEQUENCE [LARGE SCALE GENOMIC DNA]</scope>
    <source>
        <strain evidence="20">WHYD16114868_AA</strain>
        <tissue evidence="20">Blood</tissue>
    </source>
</reference>
<gene>
    <name evidence="20" type="ORF">EOD39_13961</name>
</gene>
<proteinExistence type="inferred from homology"/>
<dbReference type="GO" id="GO:0097623">
    <property type="term" value="P:potassium ion export across plasma membrane"/>
    <property type="evidence" value="ECO:0007669"/>
    <property type="project" value="TreeGrafter"/>
</dbReference>
<dbReference type="InterPro" id="IPR000369">
    <property type="entry name" value="K_chnl_KCNE"/>
</dbReference>
<keyword evidence="7" id="KW-0631">Potassium channel</keyword>
<keyword evidence="21" id="KW-1185">Reference proteome</keyword>
<sequence>MSDFANLTQTLEDAFKKVFTNYMNSWHMNETKAEKALSDRLAAENFNNVVWYLMVMIGMFSFIIVAILVSTVKSKRREHSDDPYHRYIEEDWTAKLKNQILIMENPMANCEH</sequence>
<dbReference type="PANTHER" id="PTHR15282">
    <property type="entry name" value="POTASSIUM VOLTAGE-GATED CHANNEL SUBFAMILY E MEMBER 1, 3"/>
    <property type="match status" value="1"/>
</dbReference>
<dbReference type="GO" id="GO:0005251">
    <property type="term" value="F:delayed rectifier potassium channel activity"/>
    <property type="evidence" value="ECO:0007669"/>
    <property type="project" value="TreeGrafter"/>
</dbReference>
<keyword evidence="9" id="KW-0630">Potassium</keyword>
<dbReference type="Pfam" id="PF02060">
    <property type="entry name" value="ISK_Channel"/>
    <property type="match status" value="1"/>
</dbReference>
<evidence type="ECO:0000256" key="13">
    <source>
        <dbReference type="ARBA" id="ARBA00023303"/>
    </source>
</evidence>
<evidence type="ECO:0000256" key="10">
    <source>
        <dbReference type="ARBA" id="ARBA00022989"/>
    </source>
</evidence>
<dbReference type="Proteomes" id="UP000289886">
    <property type="component" value="Unassembled WGS sequence"/>
</dbReference>
<keyword evidence="11" id="KW-0406">Ion transport</keyword>
<protein>
    <recommendedName>
        <fullName evidence="15">Potassium voltage-gated channel subfamily E member 2</fullName>
    </recommendedName>
    <alternativeName>
        <fullName evidence="16">MinK-related peptide 1</fullName>
    </alternativeName>
    <alternativeName>
        <fullName evidence="17">Minimum potassium ion channel-related peptide 1</fullName>
    </alternativeName>
    <alternativeName>
        <fullName evidence="18">Potassium channel subunit beta MiRP1</fullName>
    </alternativeName>
</protein>
<name>A0A662YMM0_ACIRT</name>
<dbReference type="GO" id="GO:0015459">
    <property type="term" value="F:potassium channel regulator activity"/>
    <property type="evidence" value="ECO:0007669"/>
    <property type="project" value="TreeGrafter"/>
</dbReference>
<evidence type="ECO:0000256" key="6">
    <source>
        <dbReference type="ARBA" id="ARBA00022692"/>
    </source>
</evidence>
<dbReference type="GO" id="GO:0008076">
    <property type="term" value="C:voltage-gated potassium channel complex"/>
    <property type="evidence" value="ECO:0007669"/>
    <property type="project" value="TreeGrafter"/>
</dbReference>
<keyword evidence="8" id="KW-0851">Voltage-gated channel</keyword>
<dbReference type="PRINTS" id="PR01605">
    <property type="entry name" value="KCNE2CHANNEL"/>
</dbReference>
<dbReference type="GO" id="GO:0086091">
    <property type="term" value="P:regulation of heart rate by cardiac conduction"/>
    <property type="evidence" value="ECO:0007669"/>
    <property type="project" value="TreeGrafter"/>
</dbReference>
<evidence type="ECO:0000256" key="12">
    <source>
        <dbReference type="ARBA" id="ARBA00023136"/>
    </source>
</evidence>
<evidence type="ECO:0000256" key="8">
    <source>
        <dbReference type="ARBA" id="ARBA00022882"/>
    </source>
</evidence>
<dbReference type="InterPro" id="IPR005425">
    <property type="entry name" value="K_chnl_volt-dep_bsu_KCNE2"/>
</dbReference>
<evidence type="ECO:0000313" key="20">
    <source>
        <dbReference type="EMBL" id="RXM97807.1"/>
    </source>
</evidence>
<evidence type="ECO:0000256" key="3">
    <source>
        <dbReference type="ARBA" id="ARBA00022448"/>
    </source>
</evidence>
<evidence type="ECO:0000256" key="9">
    <source>
        <dbReference type="ARBA" id="ARBA00022958"/>
    </source>
</evidence>
<comment type="similarity">
    <text evidence="2">Belongs to the potassium channel KCNE family.</text>
</comment>
<keyword evidence="13" id="KW-0407">Ion channel</keyword>
<evidence type="ECO:0000256" key="16">
    <source>
        <dbReference type="ARBA" id="ARBA00041657"/>
    </source>
</evidence>
<accession>A0A662YMM0</accession>
<evidence type="ECO:0000256" key="1">
    <source>
        <dbReference type="ARBA" id="ARBA00004251"/>
    </source>
</evidence>
<organism evidence="20 21">
    <name type="scientific">Acipenser ruthenus</name>
    <name type="common">Sterlet sturgeon</name>
    <dbReference type="NCBI Taxonomy" id="7906"/>
    <lineage>
        <taxon>Eukaryota</taxon>
        <taxon>Metazoa</taxon>
        <taxon>Chordata</taxon>
        <taxon>Craniata</taxon>
        <taxon>Vertebrata</taxon>
        <taxon>Euteleostomi</taxon>
        <taxon>Actinopterygii</taxon>
        <taxon>Chondrostei</taxon>
        <taxon>Acipenseriformes</taxon>
        <taxon>Acipenseridae</taxon>
        <taxon>Acipenser</taxon>
    </lineage>
</organism>
<dbReference type="EMBL" id="SCEB01000930">
    <property type="protein sequence ID" value="RXM97807.1"/>
    <property type="molecule type" value="Genomic_DNA"/>
</dbReference>
<evidence type="ECO:0000256" key="4">
    <source>
        <dbReference type="ARBA" id="ARBA00022475"/>
    </source>
</evidence>
<dbReference type="GO" id="GO:0060307">
    <property type="term" value="P:regulation of ventricular cardiac muscle cell membrane repolarization"/>
    <property type="evidence" value="ECO:0007669"/>
    <property type="project" value="TreeGrafter"/>
</dbReference>
<keyword evidence="5" id="KW-0633">Potassium transport</keyword>
<evidence type="ECO:0000313" key="21">
    <source>
        <dbReference type="Proteomes" id="UP000289886"/>
    </source>
</evidence>
<evidence type="ECO:0000256" key="5">
    <source>
        <dbReference type="ARBA" id="ARBA00022538"/>
    </source>
</evidence>
<evidence type="ECO:0000256" key="17">
    <source>
        <dbReference type="ARBA" id="ARBA00042904"/>
    </source>
</evidence>
<keyword evidence="3" id="KW-0813">Transport</keyword>
<comment type="subcellular location">
    <subcellularLocation>
        <location evidence="14">Apical cell membrane</location>
        <topology evidence="14">Single-pass membrane protein</topology>
    </subcellularLocation>
    <subcellularLocation>
        <location evidence="1">Cell membrane</location>
        <topology evidence="1">Single-pass type I membrane protein</topology>
    </subcellularLocation>
</comment>
<evidence type="ECO:0000256" key="7">
    <source>
        <dbReference type="ARBA" id="ARBA00022826"/>
    </source>
</evidence>
<evidence type="ECO:0000256" key="18">
    <source>
        <dbReference type="ARBA" id="ARBA00042937"/>
    </source>
</evidence>
<keyword evidence="4" id="KW-1003">Cell membrane</keyword>
<evidence type="ECO:0000256" key="15">
    <source>
        <dbReference type="ARBA" id="ARBA00039513"/>
    </source>
</evidence>
<dbReference type="PANTHER" id="PTHR15282:SF8">
    <property type="entry name" value="POTASSIUM VOLTAGE-GATED CHANNEL SUBFAMILY E MEMBER 2"/>
    <property type="match status" value="1"/>
</dbReference>
<dbReference type="AlphaFoldDB" id="A0A662YMM0"/>
<dbReference type="GO" id="GO:0016324">
    <property type="term" value="C:apical plasma membrane"/>
    <property type="evidence" value="ECO:0007669"/>
    <property type="project" value="UniProtKB-SubCell"/>
</dbReference>